<protein>
    <submittedName>
        <fullName evidence="1">Uncharacterized protein</fullName>
    </submittedName>
</protein>
<dbReference type="RefSeq" id="WP_068820520.1">
    <property type="nucleotide sequence ID" value="NZ_LWHJ01000002.1"/>
</dbReference>
<comment type="caution">
    <text evidence="1">The sequence shown here is derived from an EMBL/GenBank/DDBJ whole genome shotgun (WGS) entry which is preliminary data.</text>
</comment>
<evidence type="ECO:0000313" key="2">
    <source>
        <dbReference type="Proteomes" id="UP000078459"/>
    </source>
</evidence>
<dbReference type="EMBL" id="LWHJ01000002">
    <property type="protein sequence ID" value="OAQ43532.1"/>
    <property type="molecule type" value="Genomic_DNA"/>
</dbReference>
<accession>A0A179DRQ3</accession>
<dbReference type="AlphaFoldDB" id="A0A179DRQ3"/>
<dbReference type="Proteomes" id="UP000078459">
    <property type="component" value="Unassembled WGS sequence"/>
</dbReference>
<organism evidence="1 2">
    <name type="scientific">Pedobacter psychrophilus</name>
    <dbReference type="NCBI Taxonomy" id="1826909"/>
    <lineage>
        <taxon>Bacteria</taxon>
        <taxon>Pseudomonadati</taxon>
        <taxon>Bacteroidota</taxon>
        <taxon>Sphingobacteriia</taxon>
        <taxon>Sphingobacteriales</taxon>
        <taxon>Sphingobacteriaceae</taxon>
        <taxon>Pedobacter</taxon>
    </lineage>
</organism>
<keyword evidence="2" id="KW-1185">Reference proteome</keyword>
<gene>
    <name evidence="1" type="ORF">A5893_17095</name>
</gene>
<name>A0A179DRQ3_9SPHI</name>
<proteinExistence type="predicted"/>
<sequence>MKVEQILEHTDKMYEHLMEAYEIAGGLRDTFSGVETNEGKLKEYCNKIRGKIYELRELRGEFKTTIKTIEQ</sequence>
<evidence type="ECO:0000313" key="1">
    <source>
        <dbReference type="EMBL" id="OAQ43532.1"/>
    </source>
</evidence>
<dbReference type="STRING" id="1826909.A5893_17095"/>
<reference evidence="1 2" key="2">
    <citation type="submission" date="2016-06" db="EMBL/GenBank/DDBJ databases">
        <title>Pedobacter psychrophilus sp. nov., isolated from Antarctic fragmentary rock.</title>
        <authorList>
            <person name="Svec P."/>
        </authorList>
    </citation>
    <scope>NUCLEOTIDE SEQUENCE [LARGE SCALE GENOMIC DNA]</scope>
    <source>
        <strain evidence="1 2">CCM 8644</strain>
    </source>
</reference>
<reference evidence="1 2" key="1">
    <citation type="submission" date="2016-04" db="EMBL/GenBank/DDBJ databases">
        <authorList>
            <person name="Evans L.H."/>
            <person name="Alamgir A."/>
            <person name="Owens N."/>
            <person name="Weber N.D."/>
            <person name="Virtaneva K."/>
            <person name="Barbian K."/>
            <person name="Babar A."/>
            <person name="Rosenke K."/>
        </authorList>
    </citation>
    <scope>NUCLEOTIDE SEQUENCE [LARGE SCALE GENOMIC DNA]</scope>
    <source>
        <strain evidence="1 2">CCM 8644</strain>
    </source>
</reference>